<protein>
    <submittedName>
        <fullName evidence="2">Uncharacterized protein</fullName>
    </submittedName>
</protein>
<proteinExistence type="predicted"/>
<keyword evidence="1" id="KW-0812">Transmembrane</keyword>
<keyword evidence="1" id="KW-1133">Transmembrane helix</keyword>
<feature type="transmembrane region" description="Helical" evidence="1">
    <location>
        <begin position="7"/>
        <end position="27"/>
    </location>
</feature>
<gene>
    <name evidence="2" type="ORF">GYA27_03140</name>
</gene>
<evidence type="ECO:0000256" key="1">
    <source>
        <dbReference type="SAM" id="Phobius"/>
    </source>
</evidence>
<sequence length="174" mass="19639">MISAKKFASYFTPVALITIFLLIPGYVHLSRSTNAPEAAEYSYKFNEITAEGYPAVVDFIKKEAGYEDTGTTELSTERNFISDSHAWSFKLDEQFITVFLFDNSKAAQSSLDGFSLKGYKYLDPVSKQSARLLWEHTPDFYIKENVLVIYSGQSKEIGRIIEKQVGNMVTVSTQ</sequence>
<dbReference type="EMBL" id="JAAZNL010000032">
    <property type="protein sequence ID" value="NMB70168.1"/>
    <property type="molecule type" value="Genomic_DNA"/>
</dbReference>
<organism evidence="2 3">
    <name type="scientific">candidate division WWE3 bacterium</name>
    <dbReference type="NCBI Taxonomy" id="2053526"/>
    <lineage>
        <taxon>Bacteria</taxon>
        <taxon>Katanobacteria</taxon>
    </lineage>
</organism>
<reference evidence="2 3" key="1">
    <citation type="journal article" date="2020" name="Biotechnol. Biofuels">
        <title>New insights from the biogas microbiome by comprehensive genome-resolved metagenomics of nearly 1600 species originating from multiple anaerobic digesters.</title>
        <authorList>
            <person name="Campanaro S."/>
            <person name="Treu L."/>
            <person name="Rodriguez-R L.M."/>
            <person name="Kovalovszki A."/>
            <person name="Ziels R.M."/>
            <person name="Maus I."/>
            <person name="Zhu X."/>
            <person name="Kougias P.G."/>
            <person name="Basile A."/>
            <person name="Luo G."/>
            <person name="Schluter A."/>
            <person name="Konstantinidis K.T."/>
            <person name="Angelidaki I."/>
        </authorList>
    </citation>
    <scope>NUCLEOTIDE SEQUENCE [LARGE SCALE GENOMIC DNA]</scope>
    <source>
        <strain evidence="2">AS27yjCOA_165</strain>
    </source>
</reference>
<comment type="caution">
    <text evidence="2">The sequence shown here is derived from an EMBL/GenBank/DDBJ whole genome shotgun (WGS) entry which is preliminary data.</text>
</comment>
<keyword evidence="1" id="KW-0472">Membrane</keyword>
<evidence type="ECO:0000313" key="2">
    <source>
        <dbReference type="EMBL" id="NMB70168.1"/>
    </source>
</evidence>
<name>A0A7X9DKL4_UNCKA</name>
<dbReference type="Proteomes" id="UP000526033">
    <property type="component" value="Unassembled WGS sequence"/>
</dbReference>
<evidence type="ECO:0000313" key="3">
    <source>
        <dbReference type="Proteomes" id="UP000526033"/>
    </source>
</evidence>
<accession>A0A7X9DKL4</accession>
<dbReference type="AlphaFoldDB" id="A0A7X9DKL4"/>